<dbReference type="OrthoDB" id="2194681at2759"/>
<sequence length="107" mass="10883">MSIAELACSYAALILHDDDAEISTENIEKIVSAAGVKIDSYWYGLFSKALSGSDVNQLLSAVGSASAGPAAGAAPASGDAPAAAEKAAEPEPEEESEEEDMGFGLFD</sequence>
<dbReference type="EMBL" id="KQ241946">
    <property type="protein sequence ID" value="KNC82240.1"/>
    <property type="molecule type" value="Genomic_DNA"/>
</dbReference>
<keyword evidence="6" id="KW-1185">Reference proteome</keyword>
<organism evidence="5 6">
    <name type="scientific">Sphaeroforma arctica JP610</name>
    <dbReference type="NCBI Taxonomy" id="667725"/>
    <lineage>
        <taxon>Eukaryota</taxon>
        <taxon>Ichthyosporea</taxon>
        <taxon>Ichthyophonida</taxon>
        <taxon>Sphaeroforma</taxon>
    </lineage>
</organism>
<protein>
    <recommendedName>
        <fullName evidence="7">60S acidic ribosomal protein P1</fullName>
    </recommendedName>
</protein>
<evidence type="ECO:0008006" key="7">
    <source>
        <dbReference type="Google" id="ProtNLM"/>
    </source>
</evidence>
<dbReference type="GO" id="GO:0006414">
    <property type="term" value="P:translational elongation"/>
    <property type="evidence" value="ECO:0007669"/>
    <property type="project" value="InterPro"/>
</dbReference>
<accession>A0A0L0FZJ3</accession>
<dbReference type="eggNOG" id="KOG1762">
    <property type="taxonomic scope" value="Eukaryota"/>
</dbReference>
<evidence type="ECO:0000256" key="3">
    <source>
        <dbReference type="ARBA" id="ARBA00023274"/>
    </source>
</evidence>
<dbReference type="Pfam" id="PF00428">
    <property type="entry name" value="Ribosomal_60s"/>
    <property type="match status" value="1"/>
</dbReference>
<keyword evidence="2" id="KW-0689">Ribosomal protein</keyword>
<dbReference type="PANTHER" id="PTHR45696:SF10">
    <property type="entry name" value="LARGE RIBOSOMAL SUBUNIT PROTEIN P1"/>
    <property type="match status" value="1"/>
</dbReference>
<dbReference type="GeneID" id="25905972"/>
<evidence type="ECO:0000256" key="2">
    <source>
        <dbReference type="ARBA" id="ARBA00022980"/>
    </source>
</evidence>
<dbReference type="CDD" id="cd05831">
    <property type="entry name" value="Ribosomal_P1"/>
    <property type="match status" value="1"/>
</dbReference>
<dbReference type="InterPro" id="IPR038716">
    <property type="entry name" value="P1/P2_N_sf"/>
</dbReference>
<comment type="similarity">
    <text evidence="1">Belongs to the eukaryotic ribosomal protein P1/P2 family.</text>
</comment>
<gene>
    <name evidence="5" type="ORF">SARC_05468</name>
</gene>
<evidence type="ECO:0000256" key="1">
    <source>
        <dbReference type="ARBA" id="ARBA00005436"/>
    </source>
</evidence>
<dbReference type="FunFam" id="1.10.10.1410:FF:000001">
    <property type="entry name" value="60S acidic ribosomal protein P1"/>
    <property type="match status" value="1"/>
</dbReference>
<evidence type="ECO:0000313" key="5">
    <source>
        <dbReference type="EMBL" id="KNC82240.1"/>
    </source>
</evidence>
<dbReference type="GO" id="GO:0030295">
    <property type="term" value="F:protein kinase activator activity"/>
    <property type="evidence" value="ECO:0007669"/>
    <property type="project" value="TreeGrafter"/>
</dbReference>
<proteinExistence type="inferred from homology"/>
<dbReference type="HAMAP" id="MF_01478">
    <property type="entry name" value="Ribosomal_L12_arch"/>
    <property type="match status" value="1"/>
</dbReference>
<dbReference type="Gene3D" id="1.10.10.1410">
    <property type="match status" value="1"/>
</dbReference>
<reference evidence="5 6" key="1">
    <citation type="submission" date="2011-02" db="EMBL/GenBank/DDBJ databases">
        <title>The Genome Sequence of Sphaeroforma arctica JP610.</title>
        <authorList>
            <consortium name="The Broad Institute Genome Sequencing Platform"/>
            <person name="Russ C."/>
            <person name="Cuomo C."/>
            <person name="Young S.K."/>
            <person name="Zeng Q."/>
            <person name="Gargeya S."/>
            <person name="Alvarado L."/>
            <person name="Berlin A."/>
            <person name="Chapman S.B."/>
            <person name="Chen Z."/>
            <person name="Freedman E."/>
            <person name="Gellesch M."/>
            <person name="Goldberg J."/>
            <person name="Griggs A."/>
            <person name="Gujja S."/>
            <person name="Heilman E."/>
            <person name="Heiman D."/>
            <person name="Howarth C."/>
            <person name="Mehta T."/>
            <person name="Neiman D."/>
            <person name="Pearson M."/>
            <person name="Roberts A."/>
            <person name="Saif S."/>
            <person name="Shea T."/>
            <person name="Shenoy N."/>
            <person name="Sisk P."/>
            <person name="Stolte C."/>
            <person name="Sykes S."/>
            <person name="White J."/>
            <person name="Yandava C."/>
            <person name="Burger G."/>
            <person name="Gray M.W."/>
            <person name="Holland P.W.H."/>
            <person name="King N."/>
            <person name="Lang F.B.F."/>
            <person name="Roger A.J."/>
            <person name="Ruiz-Trillo I."/>
            <person name="Haas B."/>
            <person name="Nusbaum C."/>
            <person name="Birren B."/>
        </authorList>
    </citation>
    <scope>NUCLEOTIDE SEQUENCE [LARGE SCALE GENOMIC DNA]</scope>
    <source>
        <strain evidence="5 6">JP610</strain>
    </source>
</reference>
<dbReference type="STRING" id="667725.A0A0L0FZJ3"/>
<dbReference type="GO" id="GO:0022625">
    <property type="term" value="C:cytosolic large ribosomal subunit"/>
    <property type="evidence" value="ECO:0007669"/>
    <property type="project" value="TreeGrafter"/>
</dbReference>
<dbReference type="GO" id="GO:0003735">
    <property type="term" value="F:structural constituent of ribosome"/>
    <property type="evidence" value="ECO:0007669"/>
    <property type="project" value="InterPro"/>
</dbReference>
<feature type="region of interest" description="Disordered" evidence="4">
    <location>
        <begin position="66"/>
        <end position="107"/>
    </location>
</feature>
<dbReference type="GO" id="GO:0043021">
    <property type="term" value="F:ribonucleoprotein complex binding"/>
    <property type="evidence" value="ECO:0007669"/>
    <property type="project" value="TreeGrafter"/>
</dbReference>
<feature type="compositionally biased region" description="Acidic residues" evidence="4">
    <location>
        <begin position="90"/>
        <end position="101"/>
    </location>
</feature>
<dbReference type="Proteomes" id="UP000054560">
    <property type="component" value="Unassembled WGS sequence"/>
</dbReference>
<keyword evidence="3" id="KW-0687">Ribonucleoprotein</keyword>
<name>A0A0L0FZJ3_9EUKA</name>
<evidence type="ECO:0000256" key="4">
    <source>
        <dbReference type="SAM" id="MobiDB-lite"/>
    </source>
</evidence>
<evidence type="ECO:0000313" key="6">
    <source>
        <dbReference type="Proteomes" id="UP000054560"/>
    </source>
</evidence>
<dbReference type="RefSeq" id="XP_014156142.1">
    <property type="nucleotide sequence ID" value="XM_014300667.1"/>
</dbReference>
<dbReference type="AlphaFoldDB" id="A0A0L0FZJ3"/>
<dbReference type="InterPro" id="IPR027534">
    <property type="entry name" value="Ribosomal_P1/P2"/>
</dbReference>
<dbReference type="PANTHER" id="PTHR45696">
    <property type="entry name" value="60S ACIDIC RIBOSOMAL PROTEIN P1"/>
    <property type="match status" value="1"/>
</dbReference>
<dbReference type="GO" id="GO:0002181">
    <property type="term" value="P:cytoplasmic translation"/>
    <property type="evidence" value="ECO:0007669"/>
    <property type="project" value="TreeGrafter"/>
</dbReference>
<feature type="compositionally biased region" description="Low complexity" evidence="4">
    <location>
        <begin position="66"/>
        <end position="85"/>
    </location>
</feature>